<dbReference type="SMART" id="SM00256">
    <property type="entry name" value="FBOX"/>
    <property type="match status" value="1"/>
</dbReference>
<dbReference type="Pfam" id="PF00646">
    <property type="entry name" value="F-box"/>
    <property type="match status" value="1"/>
</dbReference>
<reference evidence="3" key="1">
    <citation type="submission" date="2016-03" db="EMBL/GenBank/DDBJ databases">
        <title>Mechanisms controlling the formation of the plant cell surface in tip-growing cells are functionally conserved among land plants.</title>
        <authorList>
            <person name="Honkanen S."/>
            <person name="Jones V.A."/>
            <person name="Morieri G."/>
            <person name="Champion C."/>
            <person name="Hetherington A.J."/>
            <person name="Kelly S."/>
            <person name="Saint-Marcoux D."/>
            <person name="Proust H."/>
            <person name="Prescott H."/>
            <person name="Dolan L."/>
        </authorList>
    </citation>
    <scope>NUCLEOTIDE SEQUENCE [LARGE SCALE GENOMIC DNA]</scope>
    <source>
        <tissue evidence="3">Whole gametophyte</tissue>
    </source>
</reference>
<dbReference type="InterPro" id="IPR015915">
    <property type="entry name" value="Kelch-typ_b-propeller"/>
</dbReference>
<feature type="region of interest" description="Disordered" evidence="1">
    <location>
        <begin position="83"/>
        <end position="128"/>
    </location>
</feature>
<name>A0A176VJQ5_MARPO</name>
<keyword evidence="4" id="KW-1185">Reference proteome</keyword>
<dbReference type="EMBL" id="LVLJ01003591">
    <property type="protein sequence ID" value="OAE20643.1"/>
    <property type="molecule type" value="Genomic_DNA"/>
</dbReference>
<gene>
    <name evidence="3" type="ORF">AXG93_154s1170</name>
</gene>
<feature type="compositionally biased region" description="Basic and acidic residues" evidence="1">
    <location>
        <begin position="83"/>
        <end position="100"/>
    </location>
</feature>
<dbReference type="InterPro" id="IPR050796">
    <property type="entry name" value="SCF_F-box_component"/>
</dbReference>
<evidence type="ECO:0000313" key="4">
    <source>
        <dbReference type="Proteomes" id="UP000077202"/>
    </source>
</evidence>
<evidence type="ECO:0000259" key="2">
    <source>
        <dbReference type="PROSITE" id="PS50181"/>
    </source>
</evidence>
<dbReference type="SUPFAM" id="SSF81383">
    <property type="entry name" value="F-box domain"/>
    <property type="match status" value="1"/>
</dbReference>
<dbReference type="InterPro" id="IPR001810">
    <property type="entry name" value="F-box_dom"/>
</dbReference>
<dbReference type="PANTHER" id="PTHR31672">
    <property type="entry name" value="BNACNNG10540D PROTEIN"/>
    <property type="match status" value="1"/>
</dbReference>
<dbReference type="Gene3D" id="2.120.10.80">
    <property type="entry name" value="Kelch-type beta propeller"/>
    <property type="match status" value="1"/>
</dbReference>
<evidence type="ECO:0000313" key="3">
    <source>
        <dbReference type="EMBL" id="OAE20643.1"/>
    </source>
</evidence>
<sequence length="520" mass="58660">MPLSLTANVRQEVALIRYRRILPLYRRGGEFVKWSAHEREGDGAPVNLSLEISAVFSCSRCPTAHLASQSPSAPLRLMEFLTEERRGEERIGEGRERAQEDETEGDGAAPALAAEDEEEEAGAGGRMARVVTRAMTRAREMQRVENCEDAGPPATMHGSASMDPALWSNVPEHLMERILANLAIPALFRLRAVCKAWYSLVFSPTFLDLYARGPGHGQGPWFLLFRNQDYREASTYNPSVNRWIAVTPPPLPGDQMFLPIASAGGLLCFSSCTNGRTTLVVANPVTRRWRELPPMLRIQTYHMAGMVVDRRTKAYKIVVVGIYGIYDVYYPTTEVFHSETNAWTITGDIPRGPLFPSRRTLLCDGILYSWCCDPPDGLVAYDMAEGTWSQIYAPMRHSLDSHMLIESQGRIYTVGGLREHNVTKSICIWELQRSELEWKEVDRMPEMLCDEFLFGGKRFICIGLDGLVLLIVRGRDRLVLSYDFCKRVWRRLPGCPLADHRLRYGLIDGIAFEPRLDATV</sequence>
<dbReference type="InterPro" id="IPR036047">
    <property type="entry name" value="F-box-like_dom_sf"/>
</dbReference>
<organism evidence="3 4">
    <name type="scientific">Marchantia polymorpha subsp. ruderalis</name>
    <dbReference type="NCBI Taxonomy" id="1480154"/>
    <lineage>
        <taxon>Eukaryota</taxon>
        <taxon>Viridiplantae</taxon>
        <taxon>Streptophyta</taxon>
        <taxon>Embryophyta</taxon>
        <taxon>Marchantiophyta</taxon>
        <taxon>Marchantiopsida</taxon>
        <taxon>Marchantiidae</taxon>
        <taxon>Marchantiales</taxon>
        <taxon>Marchantiaceae</taxon>
        <taxon>Marchantia</taxon>
    </lineage>
</organism>
<comment type="caution">
    <text evidence="3">The sequence shown here is derived from an EMBL/GenBank/DDBJ whole genome shotgun (WGS) entry which is preliminary data.</text>
</comment>
<evidence type="ECO:0000256" key="1">
    <source>
        <dbReference type="SAM" id="MobiDB-lite"/>
    </source>
</evidence>
<dbReference type="Proteomes" id="UP000077202">
    <property type="component" value="Unassembled WGS sequence"/>
</dbReference>
<dbReference type="SUPFAM" id="SSF117281">
    <property type="entry name" value="Kelch motif"/>
    <property type="match status" value="1"/>
</dbReference>
<accession>A0A176VJQ5</accession>
<dbReference type="PANTHER" id="PTHR31672:SF12">
    <property type="entry name" value="F-BOX DOMAIN-CONTAINING PROTEIN"/>
    <property type="match status" value="1"/>
</dbReference>
<dbReference type="InterPro" id="IPR056592">
    <property type="entry name" value="Beta-prop_At3g26010-like"/>
</dbReference>
<protein>
    <recommendedName>
        <fullName evidence="2">F-box domain-containing protein</fullName>
    </recommendedName>
</protein>
<proteinExistence type="predicted"/>
<feature type="domain" description="F-box" evidence="2">
    <location>
        <begin position="164"/>
        <end position="209"/>
    </location>
</feature>
<dbReference type="AlphaFoldDB" id="A0A176VJQ5"/>
<dbReference type="PROSITE" id="PS50181">
    <property type="entry name" value="FBOX"/>
    <property type="match status" value="1"/>
</dbReference>
<dbReference type="Gene3D" id="1.20.1280.50">
    <property type="match status" value="1"/>
</dbReference>
<dbReference type="Pfam" id="PF24750">
    <property type="entry name" value="b-prop_At3g26010-like"/>
    <property type="match status" value="1"/>
</dbReference>